<keyword evidence="3" id="KW-1185">Reference proteome</keyword>
<protein>
    <recommendedName>
        <fullName evidence="1">SET domain-containing protein</fullName>
    </recommendedName>
</protein>
<dbReference type="InterPro" id="IPR046341">
    <property type="entry name" value="SET_dom_sf"/>
</dbReference>
<dbReference type="Proteomes" id="UP001159405">
    <property type="component" value="Unassembled WGS sequence"/>
</dbReference>
<comment type="caution">
    <text evidence="2">The sequence shown here is derived from an EMBL/GenBank/DDBJ whole genome shotgun (WGS) entry which is preliminary data.</text>
</comment>
<dbReference type="EMBL" id="CALNXK010000053">
    <property type="protein sequence ID" value="CAH3133644.1"/>
    <property type="molecule type" value="Genomic_DNA"/>
</dbReference>
<evidence type="ECO:0000259" key="1">
    <source>
        <dbReference type="PROSITE" id="PS50280"/>
    </source>
</evidence>
<evidence type="ECO:0000313" key="2">
    <source>
        <dbReference type="EMBL" id="CAH3133644.1"/>
    </source>
</evidence>
<dbReference type="InterPro" id="IPR051760">
    <property type="entry name" value="KMT5A"/>
</dbReference>
<accession>A0ABN8P4L4</accession>
<dbReference type="Gene3D" id="2.170.270.10">
    <property type="entry name" value="SET domain"/>
    <property type="match status" value="1"/>
</dbReference>
<dbReference type="InterPro" id="IPR001214">
    <property type="entry name" value="SET_dom"/>
</dbReference>
<sequence length="215" mass="24533">MKEKSFHKQFNKVILGLGWDDVRKTKRGGQRGYEGLSVKRAPRRQPGFEFGGRQMLESIANFMRINPPPLPPIELHSVPSDPRNAGICAFASRDIERGEVVVEYDGERVEMEEAARREERYAEAGRPCTLMVIESAGQQVAIDPYRGNQELEIPWAACINHSLRHANLRPYVANKNTPHPRVFFVALHDIPQTVEFLWNYNDPSAEFYNSSQTLP</sequence>
<gene>
    <name evidence="2" type="ORF">PLOB_00036953</name>
</gene>
<dbReference type="PROSITE" id="PS50280">
    <property type="entry name" value="SET"/>
    <property type="match status" value="1"/>
</dbReference>
<proteinExistence type="predicted"/>
<name>A0ABN8P4L4_9CNID</name>
<dbReference type="PANTHER" id="PTHR46167:SF1">
    <property type="entry name" value="N-LYSINE METHYLTRANSFERASE KMT5A"/>
    <property type="match status" value="1"/>
</dbReference>
<dbReference type="SMART" id="SM00317">
    <property type="entry name" value="SET"/>
    <property type="match status" value="1"/>
</dbReference>
<feature type="domain" description="SET" evidence="1">
    <location>
        <begin position="71"/>
        <end position="201"/>
    </location>
</feature>
<dbReference type="PANTHER" id="PTHR46167">
    <property type="entry name" value="N-LYSINE METHYLTRANSFERASE KMT5A"/>
    <property type="match status" value="1"/>
</dbReference>
<dbReference type="SUPFAM" id="SSF82199">
    <property type="entry name" value="SET domain"/>
    <property type="match status" value="1"/>
</dbReference>
<evidence type="ECO:0000313" key="3">
    <source>
        <dbReference type="Proteomes" id="UP001159405"/>
    </source>
</evidence>
<dbReference type="Pfam" id="PF00856">
    <property type="entry name" value="SET"/>
    <property type="match status" value="1"/>
</dbReference>
<reference evidence="2 3" key="1">
    <citation type="submission" date="2022-05" db="EMBL/GenBank/DDBJ databases">
        <authorList>
            <consortium name="Genoscope - CEA"/>
            <person name="William W."/>
        </authorList>
    </citation>
    <scope>NUCLEOTIDE SEQUENCE [LARGE SCALE GENOMIC DNA]</scope>
</reference>
<organism evidence="2 3">
    <name type="scientific">Porites lobata</name>
    <dbReference type="NCBI Taxonomy" id="104759"/>
    <lineage>
        <taxon>Eukaryota</taxon>
        <taxon>Metazoa</taxon>
        <taxon>Cnidaria</taxon>
        <taxon>Anthozoa</taxon>
        <taxon>Hexacorallia</taxon>
        <taxon>Scleractinia</taxon>
        <taxon>Fungiina</taxon>
        <taxon>Poritidae</taxon>
        <taxon>Porites</taxon>
    </lineage>
</organism>